<dbReference type="PANTHER" id="PTHR22773">
    <property type="entry name" value="NADH DEHYDROGENASE"/>
    <property type="match status" value="1"/>
</dbReference>
<keyword evidence="8" id="KW-0520">NAD</keyword>
<comment type="subcellular location">
    <subcellularLocation>
        <location evidence="1">Membrane</location>
        <topology evidence="1">Multi-pass membrane protein</topology>
    </subcellularLocation>
    <subcellularLocation>
        <location evidence="2">Plastid</location>
        <location evidence="2">Chloroplast thylakoid membrane</location>
    </subcellularLocation>
</comment>
<keyword evidence="3" id="KW-0813">Transport</keyword>
<protein>
    <submittedName>
        <fullName evidence="14">Subunit 2 of NADH-plastoquinone oxidoreductase, chloroplastic</fullName>
    </submittedName>
</protein>
<evidence type="ECO:0000256" key="9">
    <source>
        <dbReference type="ARBA" id="ARBA00023136"/>
    </source>
</evidence>
<evidence type="ECO:0000256" key="3">
    <source>
        <dbReference type="ARBA" id="ARBA00022448"/>
    </source>
</evidence>
<feature type="transmembrane region" description="Helical" evidence="12">
    <location>
        <begin position="246"/>
        <end position="268"/>
    </location>
</feature>
<organism evidence="14">
    <name type="scientific">Tanacetum cinerariifolium</name>
    <name type="common">Dalmatian daisy</name>
    <name type="synonym">Chrysanthemum cinerariifolium</name>
    <dbReference type="NCBI Taxonomy" id="118510"/>
    <lineage>
        <taxon>Eukaryota</taxon>
        <taxon>Viridiplantae</taxon>
        <taxon>Streptophyta</taxon>
        <taxon>Embryophyta</taxon>
        <taxon>Tracheophyta</taxon>
        <taxon>Spermatophyta</taxon>
        <taxon>Magnoliopsida</taxon>
        <taxon>eudicotyledons</taxon>
        <taxon>Gunneridae</taxon>
        <taxon>Pentapetalae</taxon>
        <taxon>asterids</taxon>
        <taxon>campanulids</taxon>
        <taxon>Asterales</taxon>
        <taxon>Asteraceae</taxon>
        <taxon>Asteroideae</taxon>
        <taxon>Anthemideae</taxon>
        <taxon>Anthemidinae</taxon>
        <taxon>Tanacetum</taxon>
    </lineage>
</organism>
<gene>
    <name evidence="14" type="ORF">Tci_702420</name>
</gene>
<feature type="domain" description="NADH:quinone oxidoreductase/Mrp antiporter transmembrane" evidence="13">
    <location>
        <begin position="99"/>
        <end position="391"/>
    </location>
</feature>
<dbReference type="EMBL" id="BKCJ010597517">
    <property type="protein sequence ID" value="GFB30449.1"/>
    <property type="molecule type" value="Genomic_DNA"/>
</dbReference>
<evidence type="ECO:0000256" key="2">
    <source>
        <dbReference type="ARBA" id="ARBA00004334"/>
    </source>
</evidence>
<dbReference type="NCBIfam" id="TIGR01770">
    <property type="entry name" value="NDH_I_N"/>
    <property type="match status" value="1"/>
</dbReference>
<name>A0A699LE49_TANCI</name>
<keyword evidence="6" id="KW-1278">Translocase</keyword>
<keyword evidence="7 12" id="KW-1133">Transmembrane helix</keyword>
<dbReference type="HAMAP" id="MF_00445">
    <property type="entry name" value="NDH1_NuoN_1"/>
    <property type="match status" value="1"/>
</dbReference>
<reference evidence="14" key="1">
    <citation type="journal article" date="2019" name="Sci. Rep.">
        <title>Draft genome of Tanacetum cinerariifolium, the natural source of mosquito coil.</title>
        <authorList>
            <person name="Yamashiro T."/>
            <person name="Shiraishi A."/>
            <person name="Satake H."/>
            <person name="Nakayama K."/>
        </authorList>
    </citation>
    <scope>NUCLEOTIDE SEQUENCE</scope>
</reference>
<sequence>MLPLVLLSVFGIVNLFLGFLRSNRVLMPFVLVVLALIFGLNLLTVDNYSVAFSGIVLLTALLLLPFSNSYVAAGEPNLAEYYSLLLFSLVGAIMMVSYNHLIMLFVGIEILSISMYCLAGSDKRNVRSNEAALKYFLQGAFATGILLFGIALLYGATGTFQLSELATAIAAPANQTLQPMLYVGVLMMVIGIGFKVSAAPFHFWTPDVYEGTPTFFTAFMSTVVKTAGFAAFLKLLVVALPAASSVWLPTIAAMCVLTLLLGNIGAAVQTSAKRMLAYSSVSHAGYLLLGLVAGQGKLSGPAAQGIFFYSLAYSVATVAAFGVLKLVADQRQREDYAGLAGLGRTNPLLAFVLTVAMLSLGGIPLTGGFFGKFFIFTAVAQANIGLVIFAVHLSGRCWLLHSRRRRVVLRRSSGLFRSFLAFVILHIALVERPDNQAQGLARAYVAEGPVYQRHYTVAEADQQDKPAAALRAPAWADLSAFPPSPCWPRHQWRRC</sequence>
<proteinExistence type="inferred from homology"/>
<dbReference type="GO" id="GO:0009535">
    <property type="term" value="C:chloroplast thylakoid membrane"/>
    <property type="evidence" value="ECO:0007669"/>
    <property type="project" value="UniProtKB-SubCell"/>
</dbReference>
<feature type="transmembrane region" description="Helical" evidence="12">
    <location>
        <begin position="25"/>
        <end position="43"/>
    </location>
</feature>
<evidence type="ECO:0000256" key="4">
    <source>
        <dbReference type="ARBA" id="ARBA00022640"/>
    </source>
</evidence>
<comment type="caution">
    <text evidence="14">The sequence shown here is derived from an EMBL/GenBank/DDBJ whole genome shotgun (WGS) entry which is preliminary data.</text>
</comment>
<feature type="transmembrane region" description="Helical" evidence="12">
    <location>
        <begin position="139"/>
        <end position="160"/>
    </location>
</feature>
<keyword evidence="9 12" id="KW-0472">Membrane</keyword>
<comment type="catalytic activity">
    <reaction evidence="11">
        <text>a plastoquinone + NADH + (n+1) H(+)(in) = a plastoquinol + NAD(+) + n H(+)(out)</text>
        <dbReference type="Rhea" id="RHEA:42608"/>
        <dbReference type="Rhea" id="RHEA-COMP:9561"/>
        <dbReference type="Rhea" id="RHEA-COMP:9562"/>
        <dbReference type="ChEBI" id="CHEBI:15378"/>
        <dbReference type="ChEBI" id="CHEBI:17757"/>
        <dbReference type="ChEBI" id="CHEBI:57540"/>
        <dbReference type="ChEBI" id="CHEBI:57945"/>
        <dbReference type="ChEBI" id="CHEBI:62192"/>
    </reaction>
</comment>
<dbReference type="InterPro" id="IPR001750">
    <property type="entry name" value="ND/Mrp_TM"/>
</dbReference>
<evidence type="ECO:0000256" key="11">
    <source>
        <dbReference type="ARBA" id="ARBA00048026"/>
    </source>
</evidence>
<evidence type="ECO:0000256" key="1">
    <source>
        <dbReference type="ARBA" id="ARBA00004141"/>
    </source>
</evidence>
<feature type="transmembrane region" description="Helical" evidence="12">
    <location>
        <begin position="85"/>
        <end position="118"/>
    </location>
</feature>
<accession>A0A699LE49</accession>
<comment type="catalytic activity">
    <reaction evidence="10">
        <text>a plastoquinone + NADPH + (n+1) H(+)(in) = a plastoquinol + NADP(+) + n H(+)(out)</text>
        <dbReference type="Rhea" id="RHEA:42612"/>
        <dbReference type="Rhea" id="RHEA-COMP:9561"/>
        <dbReference type="Rhea" id="RHEA-COMP:9562"/>
        <dbReference type="ChEBI" id="CHEBI:15378"/>
        <dbReference type="ChEBI" id="CHEBI:17757"/>
        <dbReference type="ChEBI" id="CHEBI:57783"/>
        <dbReference type="ChEBI" id="CHEBI:58349"/>
        <dbReference type="ChEBI" id="CHEBI:62192"/>
    </reaction>
</comment>
<dbReference type="GO" id="GO:0042773">
    <property type="term" value="P:ATP synthesis coupled electron transport"/>
    <property type="evidence" value="ECO:0007669"/>
    <property type="project" value="InterPro"/>
</dbReference>
<feature type="transmembrane region" description="Helical" evidence="12">
    <location>
        <begin position="180"/>
        <end position="203"/>
    </location>
</feature>
<feature type="transmembrane region" description="Helical" evidence="12">
    <location>
        <begin position="373"/>
        <end position="393"/>
    </location>
</feature>
<keyword evidence="5 12" id="KW-0812">Transmembrane</keyword>
<evidence type="ECO:0000256" key="7">
    <source>
        <dbReference type="ARBA" id="ARBA00022989"/>
    </source>
</evidence>
<evidence type="ECO:0000256" key="8">
    <source>
        <dbReference type="ARBA" id="ARBA00023027"/>
    </source>
</evidence>
<feature type="transmembrane region" description="Helical" evidence="12">
    <location>
        <begin position="348"/>
        <end position="367"/>
    </location>
</feature>
<evidence type="ECO:0000256" key="12">
    <source>
        <dbReference type="SAM" id="Phobius"/>
    </source>
</evidence>
<evidence type="ECO:0000259" key="13">
    <source>
        <dbReference type="Pfam" id="PF00361"/>
    </source>
</evidence>
<dbReference type="PRINTS" id="PR01434">
    <property type="entry name" value="NADHDHGNASE5"/>
</dbReference>
<keyword evidence="4" id="KW-0934">Plastid</keyword>
<dbReference type="Pfam" id="PF00361">
    <property type="entry name" value="Proton_antipo_M"/>
    <property type="match status" value="1"/>
</dbReference>
<feature type="transmembrane region" description="Helical" evidence="12">
    <location>
        <begin position="50"/>
        <end position="73"/>
    </location>
</feature>
<evidence type="ECO:0000256" key="10">
    <source>
        <dbReference type="ARBA" id="ARBA00047726"/>
    </source>
</evidence>
<feature type="transmembrane region" description="Helical" evidence="12">
    <location>
        <begin position="306"/>
        <end position="327"/>
    </location>
</feature>
<dbReference type="InterPro" id="IPR010096">
    <property type="entry name" value="NADH-Q_OxRdtase_suN/2"/>
</dbReference>
<dbReference type="AlphaFoldDB" id="A0A699LE49"/>
<evidence type="ECO:0000256" key="5">
    <source>
        <dbReference type="ARBA" id="ARBA00022692"/>
    </source>
</evidence>
<feature type="transmembrane region" description="Helical" evidence="12">
    <location>
        <begin position="215"/>
        <end position="240"/>
    </location>
</feature>
<feature type="transmembrane region" description="Helical" evidence="12">
    <location>
        <begin position="414"/>
        <end position="430"/>
    </location>
</feature>
<evidence type="ECO:0000313" key="14">
    <source>
        <dbReference type="EMBL" id="GFB30449.1"/>
    </source>
</evidence>
<evidence type="ECO:0000256" key="6">
    <source>
        <dbReference type="ARBA" id="ARBA00022967"/>
    </source>
</evidence>
<dbReference type="GO" id="GO:0008137">
    <property type="term" value="F:NADH dehydrogenase (ubiquinone) activity"/>
    <property type="evidence" value="ECO:0007669"/>
    <property type="project" value="InterPro"/>
</dbReference>